<keyword evidence="4" id="KW-0010">Activator</keyword>
<dbReference type="InterPro" id="IPR050661">
    <property type="entry name" value="BglG_antiterminators"/>
</dbReference>
<keyword evidence="3" id="KW-0805">Transcription regulation</keyword>
<dbReference type="EMBL" id="QJKH01000016">
    <property type="protein sequence ID" value="PXX75958.1"/>
    <property type="molecule type" value="Genomic_DNA"/>
</dbReference>
<dbReference type="InterPro" id="IPR013011">
    <property type="entry name" value="PTS_EIIB_2"/>
</dbReference>
<keyword evidence="9" id="KW-1185">Reference proteome</keyword>
<evidence type="ECO:0000313" key="8">
    <source>
        <dbReference type="EMBL" id="PXX75958.1"/>
    </source>
</evidence>
<dbReference type="PANTHER" id="PTHR30185:SF18">
    <property type="entry name" value="TRANSCRIPTIONAL REGULATOR MTLR"/>
    <property type="match status" value="1"/>
</dbReference>
<dbReference type="PROSITE" id="PS51099">
    <property type="entry name" value="PTS_EIIB_TYPE_2"/>
    <property type="match status" value="1"/>
</dbReference>
<feature type="domain" description="PTS EIIB type-2" evidence="6">
    <location>
        <begin position="402"/>
        <end position="493"/>
    </location>
</feature>
<keyword evidence="5" id="KW-0804">Transcription</keyword>
<dbReference type="STRING" id="1034346.GCA_000313565_01774"/>
<dbReference type="InterPro" id="IPR011608">
    <property type="entry name" value="PRD"/>
</dbReference>
<evidence type="ECO:0000313" key="9">
    <source>
        <dbReference type="Proteomes" id="UP000247612"/>
    </source>
</evidence>
<gene>
    <name evidence="8" type="ORF">DES51_11648</name>
</gene>
<proteinExistence type="predicted"/>
<dbReference type="SUPFAM" id="SSF46785">
    <property type="entry name" value="Winged helix' DNA-binding domain"/>
    <property type="match status" value="1"/>
</dbReference>
<dbReference type="CDD" id="cd05568">
    <property type="entry name" value="PTS_IIB_bgl_like"/>
    <property type="match status" value="1"/>
</dbReference>
<dbReference type="InterPro" id="IPR036634">
    <property type="entry name" value="PRD_sf"/>
</dbReference>
<evidence type="ECO:0000256" key="4">
    <source>
        <dbReference type="ARBA" id="ARBA00023159"/>
    </source>
</evidence>
<dbReference type="Pfam" id="PF00874">
    <property type="entry name" value="PRD"/>
    <property type="match status" value="2"/>
</dbReference>
<dbReference type="GO" id="GO:0009401">
    <property type="term" value="P:phosphoenolpyruvate-dependent sugar phosphotransferase system"/>
    <property type="evidence" value="ECO:0007669"/>
    <property type="project" value="InterPro"/>
</dbReference>
<evidence type="ECO:0000256" key="5">
    <source>
        <dbReference type="ARBA" id="ARBA00023163"/>
    </source>
</evidence>
<dbReference type="Gene3D" id="1.10.10.10">
    <property type="entry name" value="Winged helix-like DNA-binding domain superfamily/Winged helix DNA-binding domain"/>
    <property type="match status" value="1"/>
</dbReference>
<dbReference type="Proteomes" id="UP000247612">
    <property type="component" value="Unassembled WGS sequence"/>
</dbReference>
<evidence type="ECO:0000256" key="2">
    <source>
        <dbReference type="ARBA" id="ARBA00022737"/>
    </source>
</evidence>
<dbReference type="OrthoDB" id="9810250at2"/>
<comment type="caution">
    <text evidence="8">The sequence shown here is derived from an EMBL/GenBank/DDBJ whole genome shotgun (WGS) entry which is preliminary data.</text>
</comment>
<organism evidence="8 9">
    <name type="scientific">Dielma fastidiosa</name>
    <dbReference type="NCBI Taxonomy" id="1034346"/>
    <lineage>
        <taxon>Bacteria</taxon>
        <taxon>Bacillati</taxon>
        <taxon>Bacillota</taxon>
        <taxon>Erysipelotrichia</taxon>
        <taxon>Erysipelotrichales</taxon>
        <taxon>Erysipelotrichaceae</taxon>
        <taxon>Dielma</taxon>
    </lineage>
</organism>
<feature type="domain" description="PRD" evidence="7">
    <location>
        <begin position="542"/>
        <end position="638"/>
    </location>
</feature>
<feature type="domain" description="PRD" evidence="7">
    <location>
        <begin position="292"/>
        <end position="399"/>
    </location>
</feature>
<evidence type="ECO:0000259" key="6">
    <source>
        <dbReference type="PROSITE" id="PS51099"/>
    </source>
</evidence>
<dbReference type="SUPFAM" id="SSF52794">
    <property type="entry name" value="PTS system IIB component-like"/>
    <property type="match status" value="1"/>
</dbReference>
<dbReference type="Gene3D" id="3.40.50.2300">
    <property type="match status" value="1"/>
</dbReference>
<dbReference type="InterPro" id="IPR036388">
    <property type="entry name" value="WH-like_DNA-bd_sf"/>
</dbReference>
<dbReference type="RefSeq" id="WP_022938079.1">
    <property type="nucleotide sequence ID" value="NZ_CABKRQ010000004.1"/>
</dbReference>
<dbReference type="InterPro" id="IPR036390">
    <property type="entry name" value="WH_DNA-bd_sf"/>
</dbReference>
<accession>A0A318KFE7</accession>
<keyword evidence="1" id="KW-0808">Transferase</keyword>
<dbReference type="GO" id="GO:0008982">
    <property type="term" value="F:protein-N(PI)-phosphohistidine-sugar phosphotransferase activity"/>
    <property type="evidence" value="ECO:0007669"/>
    <property type="project" value="InterPro"/>
</dbReference>
<dbReference type="GO" id="GO:0006355">
    <property type="term" value="P:regulation of DNA-templated transcription"/>
    <property type="evidence" value="ECO:0007669"/>
    <property type="project" value="InterPro"/>
</dbReference>
<evidence type="ECO:0000259" key="7">
    <source>
        <dbReference type="PROSITE" id="PS51372"/>
    </source>
</evidence>
<dbReference type="Pfam" id="PF05043">
    <property type="entry name" value="Mga"/>
    <property type="match status" value="1"/>
</dbReference>
<dbReference type="Gene3D" id="1.10.1790.10">
    <property type="entry name" value="PRD domain"/>
    <property type="match status" value="2"/>
</dbReference>
<evidence type="ECO:0000256" key="3">
    <source>
        <dbReference type="ARBA" id="ARBA00023015"/>
    </source>
</evidence>
<dbReference type="PROSITE" id="PS51372">
    <property type="entry name" value="PRD_2"/>
    <property type="match status" value="2"/>
</dbReference>
<name>A0A318KFE7_9FIRM</name>
<keyword evidence="2" id="KW-0677">Repeat</keyword>
<dbReference type="Pfam" id="PF08279">
    <property type="entry name" value="HTH_11"/>
    <property type="match status" value="1"/>
</dbReference>
<dbReference type="InterPro" id="IPR036095">
    <property type="entry name" value="PTS_EIIB-like_sf"/>
</dbReference>
<protein>
    <submittedName>
        <fullName evidence="8">Transcriptional antiterminator</fullName>
    </submittedName>
</protein>
<dbReference type="InterPro" id="IPR013196">
    <property type="entry name" value="HTH_11"/>
</dbReference>
<dbReference type="AlphaFoldDB" id="A0A318KFE7"/>
<dbReference type="InterPro" id="IPR007737">
    <property type="entry name" value="Mga_HTH"/>
</dbReference>
<dbReference type="SUPFAM" id="SSF63520">
    <property type="entry name" value="PTS-regulatory domain, PRD"/>
    <property type="match status" value="2"/>
</dbReference>
<sequence>MLNQRQSFILKDLEAAKEPITAKALAAKYNISLRTIRNDINEISDYVNTLEGVSFIKVPGLGMRIDAKQNIYNQLEKEINLENLSIYHAEDRSHVLLFCFLLLPNPITAEALAEKMQLSKNTVMNELKAVNEQLTDYHLQVVGRKNHGFYLKGEEIDVISLINALIEKANKKKIQYLLFESEDTFLNNVEKMQIDQLLNFINDDLVLMINDYVRLKIWLAFFIKRCSYGNSLQLNHNYYADVLNDENHIKIERLTQEINNLFSLCLDDGQIEFLTFIIANYTYWVDDKIVKEETSKLVQAVEAMLKEAQHVYPELAVEYDQLKNDILTHIQLTLNRYKLNLPNTNPILTQIKAKYGELYGVVEHASKAFEDVYGLSMDEDEIGFLTLYFCRSLEKSHQLAEARILVVCNTGRGASKLLAARIMNNMPEVHIVGMIPVLDLERQSDLVDNADLILSTIPLHDIKKPVVLVSPFVSEQEILKIKEVIVEGKTHSRHSLTDATDLMNSLITQYVPGSKVNEFSARLGSLINFNFAASEPASLSAQLYAETCVEACIMMSECSANHGKVVDYHRFSGILAHIVMSVPRWVNGRFISASDYEEMKKAYAKEYEIIVKFLHVMEEKLGVYIDPIEAIAILRYLI</sequence>
<dbReference type="PANTHER" id="PTHR30185">
    <property type="entry name" value="CRYPTIC BETA-GLUCOSIDE BGL OPERON ANTITERMINATOR"/>
    <property type="match status" value="1"/>
</dbReference>
<evidence type="ECO:0000256" key="1">
    <source>
        <dbReference type="ARBA" id="ARBA00022679"/>
    </source>
</evidence>
<reference evidence="8 9" key="1">
    <citation type="submission" date="2018-05" db="EMBL/GenBank/DDBJ databases">
        <title>Genomic Encyclopedia of Type Strains, Phase IV (KMG-IV): sequencing the most valuable type-strain genomes for metagenomic binning, comparative biology and taxonomic classification.</title>
        <authorList>
            <person name="Goeker M."/>
        </authorList>
    </citation>
    <scope>NUCLEOTIDE SEQUENCE [LARGE SCALE GENOMIC DNA]</scope>
    <source>
        <strain evidence="8 9">JC118</strain>
    </source>
</reference>